<sequence length="346" mass="39600">MIIYTTGDLLKSSADALVNTVNCEGYMGKGIAYQFKMQFPNNNKDYIKACKTEELQIGKLHHFVEDSKIIINFPTKNKWRAKSKMEYVEKGLDELVKLIEQLDIQSIAIPPLGSGNGGLIWNDVKSVIEKKLSVVDENVQILIYEPSQNYVSQPKAEPKLSLSGLVLMDIKDHLKKFDTLRLQKTAFYMDVFSGEQYFNFTRHKYGPYDNSIAIISRNIREFQKYHGVKNTQEAYGILYNKIVSNKVESQLATMQPFIKKAADYVNTFDTNHELECASTITYLLKENGTLSQDEIVTKFKQWSEDKASRFSEDDILTGIDKLHSSQIIANTLVGYELNQSFSYKQQ</sequence>
<name>F9DR31_9BACL</name>
<dbReference type="InterPro" id="IPR050892">
    <property type="entry name" value="ADP-ribose_metab_enzymes"/>
</dbReference>
<dbReference type="InterPro" id="IPR002589">
    <property type="entry name" value="Macro_dom"/>
</dbReference>
<dbReference type="EMBL" id="AFPZ01000034">
    <property type="protein sequence ID" value="EGQ26720.1"/>
    <property type="molecule type" value="Genomic_DNA"/>
</dbReference>
<comment type="catalytic activity">
    <reaction evidence="1">
        <text>an N-(ADP-alpha-D-ribosyl)-thymidine in DNA + H2O = a thymidine in DNA + ADP-D-ribose</text>
        <dbReference type="Rhea" id="RHEA:71655"/>
        <dbReference type="Rhea" id="RHEA-COMP:13556"/>
        <dbReference type="Rhea" id="RHEA-COMP:18051"/>
        <dbReference type="ChEBI" id="CHEBI:15377"/>
        <dbReference type="ChEBI" id="CHEBI:57967"/>
        <dbReference type="ChEBI" id="CHEBI:137386"/>
        <dbReference type="ChEBI" id="CHEBI:191199"/>
    </reaction>
    <physiologicalReaction direction="left-to-right" evidence="1">
        <dbReference type="Rhea" id="RHEA:71656"/>
    </physiologicalReaction>
</comment>
<dbReference type="eggNOG" id="COG2110">
    <property type="taxonomic scope" value="Bacteria"/>
</dbReference>
<evidence type="ECO:0000313" key="4">
    <source>
        <dbReference type="Proteomes" id="UP000005316"/>
    </source>
</evidence>
<dbReference type="OrthoDB" id="9780211at2"/>
<dbReference type="GO" id="GO:0140291">
    <property type="term" value="P:peptidyl-glutamate ADP-deribosylation"/>
    <property type="evidence" value="ECO:0007669"/>
    <property type="project" value="TreeGrafter"/>
</dbReference>
<reference evidence="3 4" key="1">
    <citation type="submission" date="2011-04" db="EMBL/GenBank/DDBJ databases">
        <authorList>
            <person name="Muzny D."/>
            <person name="Qin X."/>
            <person name="Deng J."/>
            <person name="Jiang H."/>
            <person name="Liu Y."/>
            <person name="Qu J."/>
            <person name="Song X.-Z."/>
            <person name="Zhang L."/>
            <person name="Thornton R."/>
            <person name="Coyle M."/>
            <person name="Francisco L."/>
            <person name="Jackson L."/>
            <person name="Javaid M."/>
            <person name="Korchina V."/>
            <person name="Kovar C."/>
            <person name="Mata R."/>
            <person name="Mathew T."/>
            <person name="Ngo R."/>
            <person name="Nguyen L."/>
            <person name="Nguyen N."/>
            <person name="Okwuonu G."/>
            <person name="Ongeri F."/>
            <person name="Pham C."/>
            <person name="Simmons D."/>
            <person name="Wilczek-Boney K."/>
            <person name="Hale W."/>
            <person name="Jakkamsetti A."/>
            <person name="Pham P."/>
            <person name="Ruth R."/>
            <person name="San Lucas F."/>
            <person name="Warren J."/>
            <person name="Zhang J."/>
            <person name="Zhao Z."/>
            <person name="Zhou C."/>
            <person name="Zhu D."/>
            <person name="Lee S."/>
            <person name="Bess C."/>
            <person name="Blankenburg K."/>
            <person name="Forbes L."/>
            <person name="Fu Q."/>
            <person name="Gubbala S."/>
            <person name="Hirani K."/>
            <person name="Jayaseelan J.C."/>
            <person name="Lara F."/>
            <person name="Munidasa M."/>
            <person name="Palculict T."/>
            <person name="Patil S."/>
            <person name="Pu L.-L."/>
            <person name="Saada N."/>
            <person name="Tang L."/>
            <person name="Weissenberger G."/>
            <person name="Zhu Y."/>
            <person name="Hemphill L."/>
            <person name="Shang Y."/>
            <person name="Youmans B."/>
            <person name="Ayvaz T."/>
            <person name="Ross M."/>
            <person name="Santibanez J."/>
            <person name="Aqrawi P."/>
            <person name="Gross S."/>
            <person name="Joshi V."/>
            <person name="Fowler G."/>
            <person name="Nazareth L."/>
            <person name="Reid J."/>
            <person name="Worley K."/>
            <person name="Petrosino J."/>
            <person name="Highlander S."/>
            <person name="Gibbs R."/>
        </authorList>
    </citation>
    <scope>NUCLEOTIDE SEQUENCE [LARGE SCALE GENOMIC DNA]</scope>
    <source>
        <strain evidence="3 4">2681</strain>
    </source>
</reference>
<dbReference type="InterPro" id="IPR043472">
    <property type="entry name" value="Macro_dom-like"/>
</dbReference>
<dbReference type="PANTHER" id="PTHR12521">
    <property type="entry name" value="PROTEIN C6ORF130"/>
    <property type="match status" value="1"/>
</dbReference>
<dbReference type="Proteomes" id="UP000005316">
    <property type="component" value="Unassembled WGS sequence"/>
</dbReference>
<evidence type="ECO:0000259" key="2">
    <source>
        <dbReference type="PROSITE" id="PS51154"/>
    </source>
</evidence>
<comment type="caution">
    <text evidence="3">The sequence shown here is derived from an EMBL/GenBank/DDBJ whole genome shotgun (WGS) entry which is preliminary data.</text>
</comment>
<dbReference type="RefSeq" id="WP_009766128.1">
    <property type="nucleotide sequence ID" value="NZ_GL982997.1"/>
</dbReference>
<organism evidence="3 4">
    <name type="scientific">Sporosarcina newyorkensis 2681</name>
    <dbReference type="NCBI Taxonomy" id="1027292"/>
    <lineage>
        <taxon>Bacteria</taxon>
        <taxon>Bacillati</taxon>
        <taxon>Bacillota</taxon>
        <taxon>Bacilli</taxon>
        <taxon>Bacillales</taxon>
        <taxon>Caryophanaceae</taxon>
        <taxon>Sporosarcina</taxon>
    </lineage>
</organism>
<proteinExistence type="predicted"/>
<accession>F9DR31</accession>
<dbReference type="PROSITE" id="PS51154">
    <property type="entry name" value="MACRO"/>
    <property type="match status" value="1"/>
</dbReference>
<feature type="domain" description="Macro" evidence="2">
    <location>
        <begin position="1"/>
        <end position="151"/>
    </location>
</feature>
<dbReference type="SUPFAM" id="SSF52949">
    <property type="entry name" value="Macro domain-like"/>
    <property type="match status" value="1"/>
</dbReference>
<dbReference type="HOGENOM" id="CLU_049707_0_0_9"/>
<dbReference type="AlphaFoldDB" id="F9DR31"/>
<dbReference type="SMART" id="SM00506">
    <property type="entry name" value="A1pp"/>
    <property type="match status" value="1"/>
</dbReference>
<dbReference type="PANTHER" id="PTHR12521:SF0">
    <property type="entry name" value="ADP-RIBOSE GLYCOHYDROLASE OARD1"/>
    <property type="match status" value="1"/>
</dbReference>
<gene>
    <name evidence="3" type="ORF">HMPREF9372_1261</name>
</gene>
<dbReference type="Gene3D" id="3.40.220.10">
    <property type="entry name" value="Leucine Aminopeptidase, subunit E, domain 1"/>
    <property type="match status" value="1"/>
</dbReference>
<evidence type="ECO:0000256" key="1">
    <source>
        <dbReference type="ARBA" id="ARBA00035885"/>
    </source>
</evidence>
<evidence type="ECO:0000313" key="3">
    <source>
        <dbReference type="EMBL" id="EGQ26720.1"/>
    </source>
</evidence>
<dbReference type="Pfam" id="PF01661">
    <property type="entry name" value="Macro"/>
    <property type="match status" value="1"/>
</dbReference>
<dbReference type="CDD" id="cd02901">
    <property type="entry name" value="Macro_Poa1p-like"/>
    <property type="match status" value="1"/>
</dbReference>
<protein>
    <submittedName>
        <fullName evidence="3">Appr-1-p processing enzyme family protein</fullName>
    </submittedName>
</protein>